<reference evidence="2 3" key="1">
    <citation type="submission" date="2024-02" db="EMBL/GenBank/DDBJ databases">
        <title>High-quality chromosome-scale genome assembly of Pensacola bahiagrass (Paspalum notatum Flugge var. saurae).</title>
        <authorList>
            <person name="Vega J.M."/>
            <person name="Podio M."/>
            <person name="Orjuela J."/>
            <person name="Siena L.A."/>
            <person name="Pessino S.C."/>
            <person name="Combes M.C."/>
            <person name="Mariac C."/>
            <person name="Albertini E."/>
            <person name="Pupilli F."/>
            <person name="Ortiz J.P.A."/>
            <person name="Leblanc O."/>
        </authorList>
    </citation>
    <scope>NUCLEOTIDE SEQUENCE [LARGE SCALE GENOMIC DNA]</scope>
    <source>
        <strain evidence="2">R1</strain>
        <tissue evidence="2">Leaf</tissue>
    </source>
</reference>
<dbReference type="InterPro" id="IPR008479">
    <property type="entry name" value="DUF760"/>
</dbReference>
<dbReference type="Proteomes" id="UP001341281">
    <property type="component" value="Chromosome 01"/>
</dbReference>
<dbReference type="PANTHER" id="PTHR31808">
    <property type="entry name" value="EXPRESSED PROTEIN"/>
    <property type="match status" value="1"/>
</dbReference>
<dbReference type="InterPro" id="IPR038925">
    <property type="entry name" value="At3g17800-like"/>
</dbReference>
<evidence type="ECO:0000256" key="1">
    <source>
        <dbReference type="SAM" id="MobiDB-lite"/>
    </source>
</evidence>
<feature type="region of interest" description="Disordered" evidence="1">
    <location>
        <begin position="1"/>
        <end position="25"/>
    </location>
</feature>
<feature type="compositionally biased region" description="Basic and acidic residues" evidence="1">
    <location>
        <begin position="1"/>
        <end position="10"/>
    </location>
</feature>
<name>A0AAQ3PT87_PASNO</name>
<organism evidence="2 3">
    <name type="scientific">Paspalum notatum var. saurae</name>
    <dbReference type="NCBI Taxonomy" id="547442"/>
    <lineage>
        <taxon>Eukaryota</taxon>
        <taxon>Viridiplantae</taxon>
        <taxon>Streptophyta</taxon>
        <taxon>Embryophyta</taxon>
        <taxon>Tracheophyta</taxon>
        <taxon>Spermatophyta</taxon>
        <taxon>Magnoliopsida</taxon>
        <taxon>Liliopsida</taxon>
        <taxon>Poales</taxon>
        <taxon>Poaceae</taxon>
        <taxon>PACMAD clade</taxon>
        <taxon>Panicoideae</taxon>
        <taxon>Andropogonodae</taxon>
        <taxon>Paspaleae</taxon>
        <taxon>Paspalinae</taxon>
        <taxon>Paspalum</taxon>
    </lineage>
</organism>
<keyword evidence="3" id="KW-1185">Reference proteome</keyword>
<accession>A0AAQ3PT87</accession>
<evidence type="ECO:0000313" key="3">
    <source>
        <dbReference type="Proteomes" id="UP001341281"/>
    </source>
</evidence>
<dbReference type="PANTHER" id="PTHR31808:SF9">
    <property type="entry name" value="F21O3.2 PROTEIN"/>
    <property type="match status" value="1"/>
</dbReference>
<gene>
    <name evidence="2" type="ORF">U9M48_003369</name>
</gene>
<proteinExistence type="predicted"/>
<dbReference type="EMBL" id="CP144745">
    <property type="protein sequence ID" value="WVZ52294.1"/>
    <property type="molecule type" value="Genomic_DNA"/>
</dbReference>
<protein>
    <recommendedName>
        <fullName evidence="4">UV-B-induced protein</fullName>
    </recommendedName>
</protein>
<evidence type="ECO:0008006" key="4">
    <source>
        <dbReference type="Google" id="ProtNLM"/>
    </source>
</evidence>
<dbReference type="Pfam" id="PF05542">
    <property type="entry name" value="DUF760"/>
    <property type="match status" value="1"/>
</dbReference>
<sequence length="502" mass="54904">MKKDVLHRPAGDQPNARSGNAEDDVDRGRLDHRAESLIVAQPPSPCMIWVLAPCSNDTATHIFPLPGHRPAASHDELMPKIIGPTGPALAAHTVTRAAVVPALAAHAARRLAVVTVLAARVARLLAATPAPHCSARRAVAVPAQLPIQQGVSCGPCCSGCPHGMAAAVAHAAALAARMARWFLFPVLLRLCPTVLSASTPMAMTSSTLVGDGSTTPVGSAGGSYLTGTRIAELKEQECQTAIEDTMYMLIVYKFYKIEVPMVPNLSKLICNRRLQLWPPRETDLESIHGPEVLELIREHLTSIIRWVHRNGPKINRSTLRIKRLQFGRIYSASILYGYFLKSVSIRHRLELKLTPSEELPPPMQFLNAQFTNKQEQEEAIGGSGEVSSSKPSSVVNPHDLKGYMMGFDPKTLQLCAKLRTCEASNLIERHSWALFGEDMTLSQENDEAIILDPSSLKRLLLEAIAFGSFLWDVEDYIAEGSAAERSYSLVDKRSLLKEELQE</sequence>
<dbReference type="AlphaFoldDB" id="A0AAQ3PT87"/>
<evidence type="ECO:0000313" key="2">
    <source>
        <dbReference type="EMBL" id="WVZ52294.1"/>
    </source>
</evidence>
<feature type="non-terminal residue" evidence="2">
    <location>
        <position position="502"/>
    </location>
</feature>